<feature type="signal peptide" evidence="1">
    <location>
        <begin position="1"/>
        <end position="28"/>
    </location>
</feature>
<dbReference type="PROSITE" id="PS51318">
    <property type="entry name" value="TAT"/>
    <property type="match status" value="1"/>
</dbReference>
<keyword evidence="1" id="KW-0732">Signal</keyword>
<dbReference type="AlphaFoldDB" id="A0A6M3ZTH3"/>
<organism evidence="2 3">
    <name type="scientific">Herbaspirillum rubrisubalbicans Os34</name>
    <dbReference type="NCBI Taxonomy" id="1235827"/>
    <lineage>
        <taxon>Bacteria</taxon>
        <taxon>Pseudomonadati</taxon>
        <taxon>Pseudomonadota</taxon>
        <taxon>Betaproteobacteria</taxon>
        <taxon>Burkholderiales</taxon>
        <taxon>Oxalobacteraceae</taxon>
        <taxon>Herbaspirillum</taxon>
    </lineage>
</organism>
<evidence type="ECO:0000256" key="1">
    <source>
        <dbReference type="SAM" id="SignalP"/>
    </source>
</evidence>
<protein>
    <submittedName>
        <fullName evidence="2">Uncharacterized protein</fullName>
    </submittedName>
</protein>
<name>A0A6M3ZTH3_9BURK</name>
<evidence type="ECO:0000313" key="3">
    <source>
        <dbReference type="Proteomes" id="UP000501648"/>
    </source>
</evidence>
<sequence length="143" mass="14977">MAGPMMRRGLLAAALVLCTAVAWSPAQAASSGPAANALPGSLQQTLMTHTLVLRGQIDGRDIQLSLAPKKNEDGLEGRYFFFGGSPEILVAGEVDGDDLIMEESVNGKDVSGQWEGHRQGQSIVGTWSSADGAISKPFALQLP</sequence>
<reference evidence="2 3" key="1">
    <citation type="journal article" date="2012" name="J. Bacteriol.">
        <title>Genome sequence of the pathogenic Herbaspirillum seropedicae strain Os34, isolated from rice roots.</title>
        <authorList>
            <person name="Ye W."/>
            <person name="Ye S."/>
            <person name="Liu J."/>
            <person name="Chang S."/>
            <person name="Chen M."/>
            <person name="Zhu B."/>
            <person name="Guo L."/>
            <person name="An Q."/>
        </authorList>
    </citation>
    <scope>NUCLEOTIDE SEQUENCE [LARGE SCALE GENOMIC DNA]</scope>
    <source>
        <strain evidence="2 3">Os34</strain>
    </source>
</reference>
<dbReference type="RefSeq" id="WP_017451771.1">
    <property type="nucleotide sequence ID" value="NZ_CP008956.1"/>
</dbReference>
<gene>
    <name evidence="2" type="ORF">C798_16880</name>
</gene>
<dbReference type="EMBL" id="CP008956">
    <property type="protein sequence ID" value="QJQ01847.1"/>
    <property type="molecule type" value="Genomic_DNA"/>
</dbReference>
<evidence type="ECO:0000313" key="2">
    <source>
        <dbReference type="EMBL" id="QJQ01847.1"/>
    </source>
</evidence>
<accession>A0A6M3ZTH3</accession>
<proteinExistence type="predicted"/>
<dbReference type="Proteomes" id="UP000501648">
    <property type="component" value="Chromosome"/>
</dbReference>
<feature type="chain" id="PRO_5026954221" evidence="1">
    <location>
        <begin position="29"/>
        <end position="143"/>
    </location>
</feature>
<dbReference type="InterPro" id="IPR006311">
    <property type="entry name" value="TAT_signal"/>
</dbReference>